<evidence type="ECO:0000256" key="5">
    <source>
        <dbReference type="ARBA" id="ARBA00022975"/>
    </source>
</evidence>
<evidence type="ECO:0000313" key="9">
    <source>
        <dbReference type="Proteomes" id="UP000239867"/>
    </source>
</evidence>
<feature type="binding site" evidence="6">
    <location>
        <position position="63"/>
    </location>
    <ligand>
        <name>Zn(2+)</name>
        <dbReference type="ChEBI" id="CHEBI:29105"/>
        <label>1</label>
    </ligand>
</feature>
<dbReference type="GO" id="GO:0044205">
    <property type="term" value="P:'de novo' UMP biosynthetic process"/>
    <property type="evidence" value="ECO:0007669"/>
    <property type="project" value="UniProtKB-UniRule"/>
</dbReference>
<dbReference type="PANTHER" id="PTHR43668">
    <property type="entry name" value="ALLANTOINASE"/>
    <property type="match status" value="1"/>
</dbReference>
<comment type="catalytic activity">
    <reaction evidence="6">
        <text>(S)-dihydroorotate + H2O = N-carbamoyl-L-aspartate + H(+)</text>
        <dbReference type="Rhea" id="RHEA:24296"/>
        <dbReference type="ChEBI" id="CHEBI:15377"/>
        <dbReference type="ChEBI" id="CHEBI:15378"/>
        <dbReference type="ChEBI" id="CHEBI:30864"/>
        <dbReference type="ChEBI" id="CHEBI:32814"/>
        <dbReference type="EC" id="3.5.2.3"/>
    </reaction>
</comment>
<comment type="caution">
    <text evidence="6">Lacks conserved residue(s) required for the propagation of feature annotation.</text>
</comment>
<evidence type="ECO:0000256" key="1">
    <source>
        <dbReference type="ARBA" id="ARBA00002368"/>
    </source>
</evidence>
<feature type="binding site" evidence="6">
    <location>
        <position position="231"/>
    </location>
    <ligand>
        <name>Zn(2+)</name>
        <dbReference type="ChEBI" id="CHEBI:29105"/>
        <label>2</label>
    </ligand>
</feature>
<feature type="binding site" evidence="6">
    <location>
        <position position="179"/>
    </location>
    <ligand>
        <name>Zn(2+)</name>
        <dbReference type="ChEBI" id="CHEBI:29105"/>
        <label>2</label>
    </ligand>
</feature>
<feature type="binding site" evidence="6">
    <location>
        <position position="304"/>
    </location>
    <ligand>
        <name>Zn(2+)</name>
        <dbReference type="ChEBI" id="CHEBI:29105"/>
        <label>1</label>
    </ligand>
</feature>
<feature type="binding site" evidence="6">
    <location>
        <position position="152"/>
    </location>
    <ligand>
        <name>Zn(2+)</name>
        <dbReference type="ChEBI" id="CHEBI:29105"/>
        <label>1</label>
    </ligand>
</feature>
<dbReference type="GO" id="GO:0005737">
    <property type="term" value="C:cytoplasm"/>
    <property type="evidence" value="ECO:0007669"/>
    <property type="project" value="TreeGrafter"/>
</dbReference>
<comment type="similarity">
    <text evidence="2 6">Belongs to the metallo-dependent hydrolases superfamily. DHOase family. Class I DHOase subfamily.</text>
</comment>
<evidence type="ECO:0000313" key="8">
    <source>
        <dbReference type="EMBL" id="AVD72125.1"/>
    </source>
</evidence>
<feature type="active site" evidence="6">
    <location>
        <position position="304"/>
    </location>
</feature>
<dbReference type="RefSeq" id="WP_104937329.1">
    <property type="nucleotide sequence ID" value="NZ_CP021255.1"/>
</dbReference>
<dbReference type="SUPFAM" id="SSF51556">
    <property type="entry name" value="Metallo-dependent hydrolases"/>
    <property type="match status" value="1"/>
</dbReference>
<dbReference type="GO" id="GO:0008270">
    <property type="term" value="F:zinc ion binding"/>
    <property type="evidence" value="ECO:0007669"/>
    <property type="project" value="UniProtKB-UniRule"/>
</dbReference>
<dbReference type="InterPro" id="IPR024403">
    <property type="entry name" value="DHOase_cat"/>
</dbReference>
<evidence type="ECO:0000259" key="7">
    <source>
        <dbReference type="Pfam" id="PF12890"/>
    </source>
</evidence>
<dbReference type="InterPro" id="IPR050138">
    <property type="entry name" value="DHOase/Allantoinase_Hydrolase"/>
</dbReference>
<feature type="binding site" evidence="6">
    <location>
        <position position="308"/>
    </location>
    <ligand>
        <name>substrate</name>
    </ligand>
</feature>
<keyword evidence="3 6" id="KW-0479">Metal-binding</keyword>
<feature type="binding site" evidence="6">
    <location>
        <begin position="63"/>
        <end position="65"/>
    </location>
    <ligand>
        <name>substrate</name>
    </ligand>
</feature>
<dbReference type="HAMAP" id="MF_00220_B">
    <property type="entry name" value="PyrC_classI_B"/>
    <property type="match status" value="1"/>
</dbReference>
<dbReference type="Gene3D" id="3.20.20.140">
    <property type="entry name" value="Metal-dependent hydrolases"/>
    <property type="match status" value="1"/>
</dbReference>
<dbReference type="Proteomes" id="UP000239867">
    <property type="component" value="Chromosome"/>
</dbReference>
<dbReference type="InterPro" id="IPR011059">
    <property type="entry name" value="Metal-dep_hydrolase_composite"/>
</dbReference>
<comment type="pathway">
    <text evidence="6">Pyrimidine metabolism; UMP biosynthesis via de novo pathway; (S)-dihydroorotate from bicarbonate: step 3/3.</text>
</comment>
<dbReference type="GO" id="GO:0006145">
    <property type="term" value="P:purine nucleobase catabolic process"/>
    <property type="evidence" value="ECO:0007669"/>
    <property type="project" value="TreeGrafter"/>
</dbReference>
<dbReference type="PANTHER" id="PTHR43668:SF2">
    <property type="entry name" value="ALLANTOINASE"/>
    <property type="match status" value="1"/>
</dbReference>
<dbReference type="OrthoDB" id="9803027at2"/>
<name>A0A2L1GR02_9BACT</name>
<feature type="domain" description="Dihydroorotase catalytic" evidence="7">
    <location>
        <begin position="53"/>
        <end position="235"/>
    </location>
</feature>
<comment type="cofactor">
    <cofactor evidence="6">
        <name>Zn(2+)</name>
        <dbReference type="ChEBI" id="CHEBI:29105"/>
    </cofactor>
    <text evidence="6">Binds 2 Zn(2+) ions per subunit.</text>
</comment>
<evidence type="ECO:0000256" key="3">
    <source>
        <dbReference type="ARBA" id="ARBA00022723"/>
    </source>
</evidence>
<feature type="binding site" evidence="6">
    <location>
        <position position="95"/>
    </location>
    <ligand>
        <name>substrate</name>
    </ligand>
</feature>
<gene>
    <name evidence="6" type="primary">pyrC</name>
    <name evidence="8" type="ORF">CAY53_12080</name>
</gene>
<keyword evidence="4 6" id="KW-0378">Hydrolase</keyword>
<keyword evidence="9" id="KW-1185">Reference proteome</keyword>
<keyword evidence="6" id="KW-0862">Zinc</keyword>
<dbReference type="SUPFAM" id="SSF51338">
    <property type="entry name" value="Composite domain of metallo-dependent hydrolases"/>
    <property type="match status" value="1"/>
</dbReference>
<keyword evidence="5 6" id="KW-0665">Pyrimidine biosynthesis</keyword>
<dbReference type="GO" id="GO:0004038">
    <property type="term" value="F:allantoinase activity"/>
    <property type="evidence" value="ECO:0007669"/>
    <property type="project" value="TreeGrafter"/>
</dbReference>
<dbReference type="InterPro" id="IPR032466">
    <property type="entry name" value="Metal_Hydrolase"/>
</dbReference>
<feature type="binding site" evidence="6">
    <location>
        <position position="152"/>
    </location>
    <ligand>
        <name>Zn(2+)</name>
        <dbReference type="ChEBI" id="CHEBI:29105"/>
        <label>2</label>
    </ligand>
</feature>
<dbReference type="AlphaFoldDB" id="A0A2L1GR02"/>
<dbReference type="Gene3D" id="2.30.40.10">
    <property type="entry name" value="Urease, subunit C, domain 1"/>
    <property type="match status" value="1"/>
</dbReference>
<dbReference type="UniPathway" id="UPA00070">
    <property type="reaction ID" value="UER00117"/>
</dbReference>
<protein>
    <recommendedName>
        <fullName evidence="6">Dihydroorotase</fullName>
        <shortName evidence="6">DHOase</shortName>
        <ecNumber evidence="6">3.5.2.3</ecNumber>
    </recommendedName>
</protein>
<dbReference type="CDD" id="cd01317">
    <property type="entry name" value="DHOase_IIa"/>
    <property type="match status" value="1"/>
</dbReference>
<comment type="function">
    <text evidence="1 6">Catalyzes the reversible cyclization of carbamoyl aspartate to dihydroorotate.</text>
</comment>
<dbReference type="NCBIfam" id="TIGR00857">
    <property type="entry name" value="pyrC_multi"/>
    <property type="match status" value="1"/>
</dbReference>
<dbReference type="EC" id="3.5.2.3" evidence="6"/>
<dbReference type="PROSITE" id="PS00483">
    <property type="entry name" value="DIHYDROOROTASE_2"/>
    <property type="match status" value="1"/>
</dbReference>
<reference evidence="8 9" key="1">
    <citation type="journal article" date="2018" name="MBio">
        <title>Insights into the evolution of host association through the isolation and characterization of a novel human periodontal pathobiont, Desulfobulbus oralis.</title>
        <authorList>
            <person name="Cross K.L."/>
            <person name="Chirania P."/>
            <person name="Xiong W."/>
            <person name="Beall C.J."/>
            <person name="Elkins J.G."/>
            <person name="Giannone R.J."/>
            <person name="Griffen A.L."/>
            <person name="Guss A.M."/>
            <person name="Hettich R.L."/>
            <person name="Joshi S.S."/>
            <person name="Mokrzan E.M."/>
            <person name="Martin R.K."/>
            <person name="Zhulin I.B."/>
            <person name="Leys E.J."/>
            <person name="Podar M."/>
        </authorList>
    </citation>
    <scope>NUCLEOTIDE SEQUENCE [LARGE SCALE GENOMIC DNA]</scope>
    <source>
        <strain evidence="8 9">ORNL</strain>
    </source>
</reference>
<feature type="binding site" evidence="6">
    <location>
        <position position="277"/>
    </location>
    <ligand>
        <name>substrate</name>
    </ligand>
</feature>
<dbReference type="Pfam" id="PF12890">
    <property type="entry name" value="DHOase"/>
    <property type="match status" value="1"/>
</dbReference>
<sequence length="435" mass="46332">MSNSWLIVNGRILDPASGRDEQGDLLIIDGVFAPPGEAVPPDAGRIDATDLWVTPGLIDMHTHLREPGWEYKEDIRSGCQAAAAGGFTGVACMPNTRPVNDCAAITRFILEKARVAAARVYPIGAISQGSRGELLADFGELREAGAVAVSDDGRPVESSQLMRRALEYANDFELPVISHCEDLGLGRGAMHEGPHATRLGLRGIPAAAESVMVFRDIALAECTGLSVHIAHVSTAQSLHIIRAAKARGVRVTAETAPHYFTLTDEAVGDYDTNAKMNPPLRSADDREAVRQALADGTLDVIVTDHAPHSCLEKECEFEKAANGIIGLESSLGLSLCLVRDGLLSPLRLIELMSLAPARILHLPAGTLAPGAAADLTLINPDLPYIFSEGDIRSKSRNTPFLGRRLPGRAVLTMVDGRVSYRKNLSSTAAAPAHDA</sequence>
<dbReference type="InterPro" id="IPR004722">
    <property type="entry name" value="DHOase"/>
</dbReference>
<evidence type="ECO:0000256" key="6">
    <source>
        <dbReference type="HAMAP-Rule" id="MF_00220"/>
    </source>
</evidence>
<evidence type="ECO:0000256" key="4">
    <source>
        <dbReference type="ARBA" id="ARBA00022801"/>
    </source>
</evidence>
<dbReference type="EMBL" id="CP021255">
    <property type="protein sequence ID" value="AVD72125.1"/>
    <property type="molecule type" value="Genomic_DNA"/>
</dbReference>
<organism evidence="8 9">
    <name type="scientific">Desulfobulbus oralis</name>
    <dbReference type="NCBI Taxonomy" id="1986146"/>
    <lineage>
        <taxon>Bacteria</taxon>
        <taxon>Pseudomonadati</taxon>
        <taxon>Thermodesulfobacteriota</taxon>
        <taxon>Desulfobulbia</taxon>
        <taxon>Desulfobulbales</taxon>
        <taxon>Desulfobulbaceae</taxon>
        <taxon>Desulfobulbus</taxon>
    </lineage>
</organism>
<dbReference type="GO" id="GO:0004151">
    <property type="term" value="F:dihydroorotase activity"/>
    <property type="evidence" value="ECO:0007669"/>
    <property type="project" value="UniProtKB-UniRule"/>
</dbReference>
<dbReference type="KEGG" id="deo:CAY53_12080"/>
<feature type="binding site" evidence="6">
    <location>
        <position position="61"/>
    </location>
    <ligand>
        <name>Zn(2+)</name>
        <dbReference type="ChEBI" id="CHEBI:29105"/>
        <label>1</label>
    </ligand>
</feature>
<evidence type="ECO:0000256" key="2">
    <source>
        <dbReference type="ARBA" id="ARBA00010286"/>
    </source>
</evidence>
<dbReference type="InterPro" id="IPR002195">
    <property type="entry name" value="Dihydroorotase_CS"/>
</dbReference>
<accession>A0A2L1GR02</accession>
<proteinExistence type="inferred from homology"/>